<dbReference type="OrthoDB" id="9801056at2"/>
<gene>
    <name evidence="4" type="ORF">SAMN05421512_107118</name>
</gene>
<dbReference type="InterPro" id="IPR001509">
    <property type="entry name" value="Epimerase_deHydtase"/>
</dbReference>
<dbReference type="InterPro" id="IPR036291">
    <property type="entry name" value="NAD(P)-bd_dom_sf"/>
</dbReference>
<keyword evidence="2" id="KW-0119">Carbohydrate metabolism</keyword>
<dbReference type="PANTHER" id="PTHR43103">
    <property type="entry name" value="NUCLEOSIDE-DIPHOSPHATE-SUGAR EPIMERASE"/>
    <property type="match status" value="1"/>
</dbReference>
<keyword evidence="1" id="KW-0521">NADP</keyword>
<dbReference type="AlphaFoldDB" id="A0A285T247"/>
<organism evidence="4 5">
    <name type="scientific">Stappia indica</name>
    <dbReference type="NCBI Taxonomy" id="538381"/>
    <lineage>
        <taxon>Bacteria</taxon>
        <taxon>Pseudomonadati</taxon>
        <taxon>Pseudomonadota</taxon>
        <taxon>Alphaproteobacteria</taxon>
        <taxon>Hyphomicrobiales</taxon>
        <taxon>Stappiaceae</taxon>
        <taxon>Stappia</taxon>
    </lineage>
</organism>
<protein>
    <submittedName>
        <fullName evidence="4">Nucleoside-diphosphate-sugar epimerase</fullName>
    </submittedName>
</protein>
<dbReference type="PANTHER" id="PTHR43103:SF3">
    <property type="entry name" value="ADP-L-GLYCERO-D-MANNO-HEPTOSE-6-EPIMERASE"/>
    <property type="match status" value="1"/>
</dbReference>
<dbReference type="SUPFAM" id="SSF51735">
    <property type="entry name" value="NAD(P)-binding Rossmann-fold domains"/>
    <property type="match status" value="1"/>
</dbReference>
<dbReference type="EMBL" id="OBML01000007">
    <property type="protein sequence ID" value="SOC13261.1"/>
    <property type="molecule type" value="Genomic_DNA"/>
</dbReference>
<evidence type="ECO:0000313" key="5">
    <source>
        <dbReference type="Proteomes" id="UP000219331"/>
    </source>
</evidence>
<dbReference type="CDD" id="cd05238">
    <property type="entry name" value="Gne_like_SDR_e"/>
    <property type="match status" value="1"/>
</dbReference>
<evidence type="ECO:0000256" key="2">
    <source>
        <dbReference type="ARBA" id="ARBA00023277"/>
    </source>
</evidence>
<reference evidence="4 5" key="1">
    <citation type="submission" date="2017-08" db="EMBL/GenBank/DDBJ databases">
        <authorList>
            <person name="de Groot N.N."/>
        </authorList>
    </citation>
    <scope>NUCLEOTIDE SEQUENCE [LARGE SCALE GENOMIC DNA]</scope>
    <source>
        <strain evidence="4 5">USBA 352</strain>
    </source>
</reference>
<name>A0A285T247_9HYPH</name>
<evidence type="ECO:0000313" key="4">
    <source>
        <dbReference type="EMBL" id="SOC13261.1"/>
    </source>
</evidence>
<dbReference type="Pfam" id="PF01370">
    <property type="entry name" value="Epimerase"/>
    <property type="match status" value="1"/>
</dbReference>
<dbReference type="Gene3D" id="3.90.25.10">
    <property type="entry name" value="UDP-galactose 4-epimerase, domain 1"/>
    <property type="match status" value="1"/>
</dbReference>
<dbReference type="Gene3D" id="3.40.50.720">
    <property type="entry name" value="NAD(P)-binding Rossmann-like Domain"/>
    <property type="match status" value="1"/>
</dbReference>
<evidence type="ECO:0000256" key="1">
    <source>
        <dbReference type="ARBA" id="ARBA00022857"/>
    </source>
</evidence>
<dbReference type="RefSeq" id="WP_097175322.1">
    <property type="nucleotide sequence ID" value="NZ_OBML01000007.1"/>
</dbReference>
<evidence type="ECO:0000259" key="3">
    <source>
        <dbReference type="Pfam" id="PF01370"/>
    </source>
</evidence>
<feature type="domain" description="NAD-dependent epimerase/dehydratase" evidence="3">
    <location>
        <begin position="5"/>
        <end position="222"/>
    </location>
</feature>
<sequence length="327" mass="34186">MTTCLIIGGGGMLGQGLAGALTARGTLAGAALSHLTLFDVVPARAPEGGIPVSVETGDLCAPGEAERLVSSRPDVIYHLAAIVSGEAERDFEKGYRINLDGTRNLFEAIRAENGRSGYCPRVVFTSSLAVFGIPLPDVIGDDYVVTPLSSYGTQKAIGELLLADYSRRGFFDGIGLRLPTIVIRPGKPNAAASGFFSSILREPLAGKEAVLPVGTDVRHWLASPRAAVGYLVHAGDLDTTAMGGRRNITLPGVSVTVGEQIEALRKVAGDEAVALIRHQPDPAVEAIISTWPKAFDTRRALDLGFAGDASIDAIITAYLEDHAGAAS</sequence>
<dbReference type="InterPro" id="IPR050005">
    <property type="entry name" value="DenD"/>
</dbReference>
<accession>A0A285T247</accession>
<dbReference type="NCBIfam" id="NF043036">
    <property type="entry name" value="ErythonDh"/>
    <property type="match status" value="1"/>
</dbReference>
<keyword evidence="5" id="KW-1185">Reference proteome</keyword>
<proteinExistence type="predicted"/>
<dbReference type="Proteomes" id="UP000219331">
    <property type="component" value="Unassembled WGS sequence"/>
</dbReference>
<dbReference type="STRING" id="538381.GCA_001696535_03639"/>
<dbReference type="GO" id="GO:0016491">
    <property type="term" value="F:oxidoreductase activity"/>
    <property type="evidence" value="ECO:0007669"/>
    <property type="project" value="InterPro"/>
</dbReference>